<dbReference type="AlphaFoldDB" id="B2VKG5"/>
<dbReference type="KEGG" id="eta:ETA_17110"/>
<feature type="region of interest" description="Disordered" evidence="1">
    <location>
        <begin position="1"/>
        <end position="48"/>
    </location>
</feature>
<dbReference type="HOGENOM" id="CLU_3152618_0_0_6"/>
<dbReference type="Proteomes" id="UP000001726">
    <property type="component" value="Chromosome"/>
</dbReference>
<sequence>MKKFKNRVRPQDCKLFNESSSQKEDNAEQRNDMGEVSSLSTVCERYIN</sequence>
<gene>
    <name evidence="2" type="ordered locus">ETA_17110</name>
</gene>
<dbReference type="EMBL" id="CU468135">
    <property type="protein sequence ID" value="CAO96757.1"/>
    <property type="molecule type" value="Genomic_DNA"/>
</dbReference>
<accession>B2VKG5</accession>
<reference evidence="2 3" key="1">
    <citation type="journal article" date="2008" name="Environ. Microbiol.">
        <title>The genome of Erwinia tasmaniensis strain Et1/99, a non-pathogenic bacterium in the genus Erwinia.</title>
        <authorList>
            <person name="Kube M."/>
            <person name="Migdoll A.M."/>
            <person name="Mueller I."/>
            <person name="Kuhl H."/>
            <person name="Beck A."/>
            <person name="Reinhardt R."/>
            <person name="Geider K."/>
        </authorList>
    </citation>
    <scope>NUCLEOTIDE SEQUENCE [LARGE SCALE GENOMIC DNA]</scope>
    <source>
        <strain evidence="3">DSM 17950 / CFBP 7177 / CIP 109463 / NCPPB 4357 / Et1/99</strain>
    </source>
</reference>
<protein>
    <submittedName>
        <fullName evidence="2">Uncharacterized protein</fullName>
    </submittedName>
</protein>
<evidence type="ECO:0000313" key="2">
    <source>
        <dbReference type="EMBL" id="CAO96757.1"/>
    </source>
</evidence>
<proteinExistence type="predicted"/>
<name>B2VKG5_ERWT9</name>
<organism evidence="2 3">
    <name type="scientific">Erwinia tasmaniensis (strain DSM 17950 / CFBP 7177 / CIP 109463 / NCPPB 4357 / Et1/99)</name>
    <dbReference type="NCBI Taxonomy" id="465817"/>
    <lineage>
        <taxon>Bacteria</taxon>
        <taxon>Pseudomonadati</taxon>
        <taxon>Pseudomonadota</taxon>
        <taxon>Gammaproteobacteria</taxon>
        <taxon>Enterobacterales</taxon>
        <taxon>Erwiniaceae</taxon>
        <taxon>Erwinia</taxon>
    </lineage>
</organism>
<evidence type="ECO:0000313" key="3">
    <source>
        <dbReference type="Proteomes" id="UP000001726"/>
    </source>
</evidence>
<keyword evidence="3" id="KW-1185">Reference proteome</keyword>
<evidence type="ECO:0000256" key="1">
    <source>
        <dbReference type="SAM" id="MobiDB-lite"/>
    </source>
</evidence>
<feature type="compositionally biased region" description="Basic and acidic residues" evidence="1">
    <location>
        <begin position="21"/>
        <end position="33"/>
    </location>
</feature>